<accession>A0A6L3UWW7</accession>
<feature type="chain" id="PRO_5039170127" evidence="1">
    <location>
        <begin position="22"/>
        <end position="243"/>
    </location>
</feature>
<name>A0A6L3UWW7_9BACI</name>
<reference evidence="2 3" key="1">
    <citation type="journal article" date="2016" name="Antonie Van Leeuwenhoek">
        <title>Bacillus depressus sp. nov., isolated from soil of a sunflower field.</title>
        <authorList>
            <person name="Wei X."/>
            <person name="Xin D."/>
            <person name="Xin Y."/>
            <person name="Zhang H."/>
            <person name="Wang T."/>
            <person name="Zhang J."/>
        </authorList>
    </citation>
    <scope>NUCLEOTIDE SEQUENCE [LARGE SCALE GENOMIC DNA]</scope>
    <source>
        <strain evidence="2 3">BZ1</strain>
    </source>
</reference>
<proteinExistence type="predicted"/>
<feature type="signal peptide" evidence="1">
    <location>
        <begin position="1"/>
        <end position="21"/>
    </location>
</feature>
<dbReference type="EMBL" id="WBOS01000028">
    <property type="protein sequence ID" value="KAB2328549.1"/>
    <property type="molecule type" value="Genomic_DNA"/>
</dbReference>
<evidence type="ECO:0000256" key="1">
    <source>
        <dbReference type="SAM" id="SignalP"/>
    </source>
</evidence>
<dbReference type="OrthoDB" id="2696313at2"/>
<evidence type="ECO:0000313" key="3">
    <source>
        <dbReference type="Proteomes" id="UP000481030"/>
    </source>
</evidence>
<keyword evidence="3" id="KW-1185">Reference proteome</keyword>
<dbReference type="Proteomes" id="UP000481030">
    <property type="component" value="Unassembled WGS sequence"/>
</dbReference>
<organism evidence="2 3">
    <name type="scientific">Cytobacillus depressus</name>
    <dbReference type="NCBI Taxonomy" id="1602942"/>
    <lineage>
        <taxon>Bacteria</taxon>
        <taxon>Bacillati</taxon>
        <taxon>Bacillota</taxon>
        <taxon>Bacilli</taxon>
        <taxon>Bacillales</taxon>
        <taxon>Bacillaceae</taxon>
        <taxon>Cytobacillus</taxon>
    </lineage>
</organism>
<gene>
    <name evidence="2" type="ORF">F7731_25340</name>
</gene>
<dbReference type="AlphaFoldDB" id="A0A6L3UWW7"/>
<dbReference type="PROSITE" id="PS51257">
    <property type="entry name" value="PROKAR_LIPOPROTEIN"/>
    <property type="match status" value="1"/>
</dbReference>
<comment type="caution">
    <text evidence="2">The sequence shown here is derived from an EMBL/GenBank/DDBJ whole genome shotgun (WGS) entry which is preliminary data.</text>
</comment>
<evidence type="ECO:0000313" key="2">
    <source>
        <dbReference type="EMBL" id="KAB2328549.1"/>
    </source>
</evidence>
<keyword evidence="1" id="KW-0732">Signal</keyword>
<protein>
    <submittedName>
        <fullName evidence="2">Uncharacterized protein</fullName>
    </submittedName>
</protein>
<dbReference type="RefSeq" id="WP_151537547.1">
    <property type="nucleotide sequence ID" value="NZ_WBOS01000028.1"/>
</dbReference>
<sequence length="243" mass="27695">MKKIWLLLVLLFLLVGCMNNNKTTSKQEIPNMEKSGTNEPQNELVKEEDYQVVASSNEEDVTIYAKEMDGLYYNFKIDYKDISFKEPFWMNVTNPSYAPQIIVEDIDGNGTEELIIILTLGYGTGTLKQEVHVYHIENNFSEVLVDNPMAIVFKNVKATLLPNEAKISIADKQVTVDFEVEPEYLNNEVGFGGIINYYVKDNQLIANIGTQVSPAGFIGNVVIKYEYRDKMYQAKSIEFQTIE</sequence>